<reference evidence="2 3" key="1">
    <citation type="submission" date="2016-10" db="EMBL/GenBank/DDBJ databases">
        <authorList>
            <person name="Schroeder G."/>
            <person name="Jukic S.E."/>
            <person name="Stoner T.H."/>
            <person name="Bowman C.A."/>
            <person name="Russell D.A."/>
            <person name="Pope W.H."/>
            <person name="Jacobs-Sera D."/>
            <person name="Hatfull G.F."/>
        </authorList>
    </citation>
    <scope>NUCLEOTIDE SEQUENCE [LARGE SCALE GENOMIC DNA]</scope>
</reference>
<name>A0A1J0GWM6_9CAUD</name>
<feature type="transmembrane region" description="Helical" evidence="1">
    <location>
        <begin position="29"/>
        <end position="47"/>
    </location>
</feature>
<keyword evidence="1" id="KW-0472">Membrane</keyword>
<dbReference type="Proteomes" id="UP000224479">
    <property type="component" value="Segment"/>
</dbReference>
<organism evidence="2 3">
    <name type="scientific">Mycobacterium phage Empress</name>
    <dbReference type="NCBI Taxonomy" id="1913118"/>
    <lineage>
        <taxon>Viruses</taxon>
        <taxon>Duplodnaviria</taxon>
        <taxon>Heunggongvirae</taxon>
        <taxon>Uroviricota</taxon>
        <taxon>Caudoviricetes</taxon>
        <taxon>Gracegardnervirinae</taxon>
        <taxon>Cheoctovirus</taxon>
        <taxon>Cheoctovirus empress</taxon>
    </lineage>
</organism>
<dbReference type="RefSeq" id="YP_009956757.1">
    <property type="nucleotide sequence ID" value="NC_051654.1"/>
</dbReference>
<proteinExistence type="predicted"/>
<protein>
    <submittedName>
        <fullName evidence="2">Uncharacterized protein</fullName>
    </submittedName>
</protein>
<dbReference type="GeneID" id="60328266"/>
<evidence type="ECO:0000256" key="1">
    <source>
        <dbReference type="SAM" id="Phobius"/>
    </source>
</evidence>
<keyword evidence="1" id="KW-1133">Transmembrane helix</keyword>
<evidence type="ECO:0000313" key="3">
    <source>
        <dbReference type="Proteomes" id="UP000224479"/>
    </source>
</evidence>
<keyword evidence="1" id="KW-0812">Transmembrane</keyword>
<keyword evidence="3" id="KW-1185">Reference proteome</keyword>
<sequence length="59" mass="6577">MTRTLFPILMIQYGQFVLRPMIDSGVDPWVVGTVFAAPLVGFLVGCVREPQLLNTKDQP</sequence>
<gene>
    <name evidence="2" type="primary">89</name>
    <name evidence="2" type="ORF">PBI_EMPRESS_89</name>
</gene>
<accession>A0A1J0GWM6</accession>
<dbReference type="EMBL" id="KY012363">
    <property type="protein sequence ID" value="APC46666.1"/>
    <property type="molecule type" value="Genomic_DNA"/>
</dbReference>
<evidence type="ECO:0000313" key="2">
    <source>
        <dbReference type="EMBL" id="APC46666.1"/>
    </source>
</evidence>
<dbReference type="KEGG" id="vg:60328266"/>